<dbReference type="OrthoDB" id="3050556at2759"/>
<name>A0A6A4HT03_9AGAR</name>
<dbReference type="Gene3D" id="3.80.10.10">
    <property type="entry name" value="Ribonuclease Inhibitor"/>
    <property type="match status" value="1"/>
</dbReference>
<dbReference type="Proteomes" id="UP000799118">
    <property type="component" value="Unassembled WGS sequence"/>
</dbReference>
<sequence>MNELKRVYEAQISELMPQKDAKLVEIASYRNICSPVRRVPQEILSSVLELCCLPADGIWSSTYDIIRHTSILSQVCVAWRKAAHSTPRLWSKLCIATSDSGKWKLFRKDAWLKEWIERCRDCPLDLYLNLYQRRSASRLFESILRFGHKKIRLMNVRATSSWYLFHLPASSLPLLEEISFEIDDCVHDTVEALVPHKISVLLDAPKLRCVRIEEYNDDPILELKLALPAEQLTSLAINWTNYLKNVVTKRVHMDILCRCQTLRNLKLTYTSFYDFNPVVLTGINSDLIISLPVLKSLDISCDKVDGPGVALLRCLHTPHLEELSLRQGSQDIRDLSMDLAYFRQNCAAALSSLSLHNFRIGIQNSKLESLIAILSLFPAIQSLWISKFNLSASLLVQVLAYGAKTHQVLLPKLTEFGIEQFCLDCSSELTDMVLSRWWPHDSAPDVGHGLARLQKVTIYARQYLEKEKLAHISELPGLNLQMYAT</sequence>
<accession>A0A6A4HT03</accession>
<proteinExistence type="predicted"/>
<protein>
    <submittedName>
        <fullName evidence="1">Uncharacterized protein</fullName>
    </submittedName>
</protein>
<dbReference type="SUPFAM" id="SSF52047">
    <property type="entry name" value="RNI-like"/>
    <property type="match status" value="1"/>
</dbReference>
<dbReference type="EMBL" id="ML769450">
    <property type="protein sequence ID" value="KAE9401073.1"/>
    <property type="molecule type" value="Genomic_DNA"/>
</dbReference>
<dbReference type="AlphaFoldDB" id="A0A6A4HT03"/>
<organism evidence="1 2">
    <name type="scientific">Gymnopus androsaceus JB14</name>
    <dbReference type="NCBI Taxonomy" id="1447944"/>
    <lineage>
        <taxon>Eukaryota</taxon>
        <taxon>Fungi</taxon>
        <taxon>Dikarya</taxon>
        <taxon>Basidiomycota</taxon>
        <taxon>Agaricomycotina</taxon>
        <taxon>Agaricomycetes</taxon>
        <taxon>Agaricomycetidae</taxon>
        <taxon>Agaricales</taxon>
        <taxon>Marasmiineae</taxon>
        <taxon>Omphalotaceae</taxon>
        <taxon>Gymnopus</taxon>
    </lineage>
</organism>
<keyword evidence="2" id="KW-1185">Reference proteome</keyword>
<reference evidence="1" key="1">
    <citation type="journal article" date="2019" name="Environ. Microbiol.">
        <title>Fungal ecological strategies reflected in gene transcription - a case study of two litter decomposers.</title>
        <authorList>
            <person name="Barbi F."/>
            <person name="Kohler A."/>
            <person name="Barry K."/>
            <person name="Baskaran P."/>
            <person name="Daum C."/>
            <person name="Fauchery L."/>
            <person name="Ihrmark K."/>
            <person name="Kuo A."/>
            <person name="LaButti K."/>
            <person name="Lipzen A."/>
            <person name="Morin E."/>
            <person name="Grigoriev I.V."/>
            <person name="Henrissat B."/>
            <person name="Lindahl B."/>
            <person name="Martin F."/>
        </authorList>
    </citation>
    <scope>NUCLEOTIDE SEQUENCE</scope>
    <source>
        <strain evidence="1">JB14</strain>
    </source>
</reference>
<dbReference type="InterPro" id="IPR032675">
    <property type="entry name" value="LRR_dom_sf"/>
</dbReference>
<gene>
    <name evidence="1" type="ORF">BT96DRAFT_974960</name>
</gene>
<evidence type="ECO:0000313" key="1">
    <source>
        <dbReference type="EMBL" id="KAE9401073.1"/>
    </source>
</evidence>
<evidence type="ECO:0000313" key="2">
    <source>
        <dbReference type="Proteomes" id="UP000799118"/>
    </source>
</evidence>